<dbReference type="SUPFAM" id="SSF46934">
    <property type="entry name" value="UBA-like"/>
    <property type="match status" value="1"/>
</dbReference>
<dbReference type="PANTHER" id="PTHR11741:SF0">
    <property type="entry name" value="ELONGATION FACTOR TS, MITOCHONDRIAL"/>
    <property type="match status" value="1"/>
</dbReference>
<dbReference type="PROSITE" id="PS01127">
    <property type="entry name" value="EF_TS_2"/>
    <property type="match status" value="1"/>
</dbReference>
<dbReference type="InterPro" id="IPR036402">
    <property type="entry name" value="EF-Ts_dimer_sf"/>
</dbReference>
<dbReference type="HAMAP" id="MF_00050">
    <property type="entry name" value="EF_Ts"/>
    <property type="match status" value="1"/>
</dbReference>
<dbReference type="Proteomes" id="UP000815325">
    <property type="component" value="Unassembled WGS sequence"/>
</dbReference>
<keyword evidence="3 4" id="KW-0648">Protein biosynthesis</keyword>
<dbReference type="Gene3D" id="1.10.8.10">
    <property type="entry name" value="DNA helicase RuvA subunit, C-terminal domain"/>
    <property type="match status" value="1"/>
</dbReference>
<accession>A0ABQ7GJE2</accession>
<evidence type="ECO:0000313" key="8">
    <source>
        <dbReference type="Proteomes" id="UP000815325"/>
    </source>
</evidence>
<keyword evidence="4" id="KW-0496">Mitochondrion</keyword>
<evidence type="ECO:0000256" key="3">
    <source>
        <dbReference type="ARBA" id="ARBA00022917"/>
    </source>
</evidence>
<organism evidence="7 8">
    <name type="scientific">Dunaliella salina</name>
    <name type="common">Green alga</name>
    <name type="synonym">Protococcus salinus</name>
    <dbReference type="NCBI Taxonomy" id="3046"/>
    <lineage>
        <taxon>Eukaryota</taxon>
        <taxon>Viridiplantae</taxon>
        <taxon>Chlorophyta</taxon>
        <taxon>core chlorophytes</taxon>
        <taxon>Chlorophyceae</taxon>
        <taxon>CS clade</taxon>
        <taxon>Chlamydomonadales</taxon>
        <taxon>Dunaliellaceae</taxon>
        <taxon>Dunaliella</taxon>
    </lineage>
</organism>
<feature type="domain" description="Translation elongation factor EFTs/EF1B dimerisation" evidence="6">
    <location>
        <begin position="91"/>
        <end position="312"/>
    </location>
</feature>
<dbReference type="InterPro" id="IPR009060">
    <property type="entry name" value="UBA-like_sf"/>
</dbReference>
<evidence type="ECO:0000259" key="6">
    <source>
        <dbReference type="Pfam" id="PF00889"/>
    </source>
</evidence>
<dbReference type="Gene3D" id="3.30.479.20">
    <property type="entry name" value="Elongation factor Ts, dimerisation domain"/>
    <property type="match status" value="2"/>
</dbReference>
<dbReference type="NCBIfam" id="TIGR00116">
    <property type="entry name" value="tsf"/>
    <property type="match status" value="1"/>
</dbReference>
<comment type="subcellular location">
    <subcellularLocation>
        <location evidence="4">Mitochondrion</location>
    </subcellularLocation>
</comment>
<dbReference type="Pfam" id="PF00889">
    <property type="entry name" value="EF_TS"/>
    <property type="match status" value="1"/>
</dbReference>
<evidence type="ECO:0000313" key="7">
    <source>
        <dbReference type="EMBL" id="KAF5834737.1"/>
    </source>
</evidence>
<evidence type="ECO:0000256" key="4">
    <source>
        <dbReference type="HAMAP-Rule" id="MF_03135"/>
    </source>
</evidence>
<dbReference type="InterPro" id="IPR014039">
    <property type="entry name" value="Transl_elong_EFTs/EF1B_dimer"/>
</dbReference>
<dbReference type="SUPFAM" id="SSF54713">
    <property type="entry name" value="Elongation factor Ts (EF-Ts), dimerisation domain"/>
    <property type="match status" value="1"/>
</dbReference>
<comment type="similarity">
    <text evidence="1 4 5">Belongs to the EF-Ts family.</text>
</comment>
<evidence type="ECO:0000256" key="2">
    <source>
        <dbReference type="ARBA" id="ARBA00022768"/>
    </source>
</evidence>
<keyword evidence="2 4" id="KW-0251">Elongation factor</keyword>
<protein>
    <recommendedName>
        <fullName evidence="4">Elongation factor Ts, mitochondrial</fullName>
        <shortName evidence="4">EF-Ts</shortName>
        <shortName evidence="4">EF-TsMt</shortName>
    </recommendedName>
</protein>
<reference evidence="7" key="1">
    <citation type="submission" date="2017-08" db="EMBL/GenBank/DDBJ databases">
        <authorList>
            <person name="Polle J.E."/>
            <person name="Barry K."/>
            <person name="Cushman J."/>
            <person name="Schmutz J."/>
            <person name="Tran D."/>
            <person name="Hathwaick L.T."/>
            <person name="Yim W.C."/>
            <person name="Jenkins J."/>
            <person name="Mckie-Krisberg Z.M."/>
            <person name="Prochnik S."/>
            <person name="Lindquist E."/>
            <person name="Dockter R.B."/>
            <person name="Adam C."/>
            <person name="Molina H."/>
            <person name="Bunkerborg J."/>
            <person name="Jin E."/>
            <person name="Buchheim M."/>
            <person name="Magnuson J."/>
        </authorList>
    </citation>
    <scope>NUCLEOTIDE SEQUENCE</scope>
    <source>
        <strain evidence="7">CCAP 19/18</strain>
    </source>
</reference>
<keyword evidence="8" id="KW-1185">Reference proteome</keyword>
<comment type="caution">
    <text evidence="7">The sequence shown here is derived from an EMBL/GenBank/DDBJ whole genome shotgun (WGS) entry which is preliminary data.</text>
</comment>
<dbReference type="PANTHER" id="PTHR11741">
    <property type="entry name" value="ELONGATION FACTOR TS"/>
    <property type="match status" value="1"/>
</dbReference>
<dbReference type="GO" id="GO:0003746">
    <property type="term" value="F:translation elongation factor activity"/>
    <property type="evidence" value="ECO:0007669"/>
    <property type="project" value="UniProtKB-KW"/>
</dbReference>
<evidence type="ECO:0000256" key="5">
    <source>
        <dbReference type="RuleBase" id="RU000642"/>
    </source>
</evidence>
<gene>
    <name evidence="4" type="primary">EFTS</name>
    <name evidence="7" type="ORF">DUNSADRAFT_8507</name>
</gene>
<dbReference type="EMBL" id="MU069741">
    <property type="protein sequence ID" value="KAF5834737.1"/>
    <property type="molecule type" value="Genomic_DNA"/>
</dbReference>
<evidence type="ECO:0000256" key="1">
    <source>
        <dbReference type="ARBA" id="ARBA00005532"/>
    </source>
</evidence>
<dbReference type="Gene3D" id="1.10.286.20">
    <property type="match status" value="1"/>
</dbReference>
<dbReference type="InterPro" id="IPR018101">
    <property type="entry name" value="Transl_elong_Ts_CS"/>
</dbReference>
<dbReference type="InterPro" id="IPR001816">
    <property type="entry name" value="Transl_elong_EFTs/EF1B"/>
</dbReference>
<sequence length="346" mass="37779">MRFAMRALAAAGPLLRGFASSSEHASLIKQLRVMSGAPISDVKACLEASGWDLDGAYNGLRQKGMAAAVKKASRHASEGLVGLATAGPQSATIVEVNCETDFVARNELFQGLVLKLAQAAMSVPARSGRYHELELEKVMKAPTSSGSSVSEACAEVAGQVRENVRIRRAFRVKTTTGLISSYIHQSLCPGLGRIASLVLLEPKSRIPLRQENWEKVDKVGQQLAMHVAGMRPLYLHRKLIPDEIVDHERMTIRHQASSSGKPAKVVNSIVQGRLEKYFAEHVLVDQPFIADDSVQVKDVVHSLSKDIETRLTIPFYLRVQCGEGLDAARTDFAEEVSSLTQEHMSQ</sequence>
<name>A0ABQ7GJE2_DUNSA</name>
<proteinExistence type="inferred from homology"/>
<comment type="function">
    <text evidence="4 5">Associates with the EF-Tu.GDP complex and induces the exchange of GDP to GTP. It remains bound to the aminoacyl-tRNA.EF-Tu.GTP complex up to the GTP hydrolysis stage on the ribosome.</text>
</comment>